<protein>
    <submittedName>
        <fullName evidence="1">Uncharacterized protein</fullName>
    </submittedName>
</protein>
<dbReference type="AlphaFoldDB" id="A0A8T3VXQ5"/>
<evidence type="ECO:0000313" key="1">
    <source>
        <dbReference type="EMBL" id="MBE6512459.1"/>
    </source>
</evidence>
<dbReference type="Proteomes" id="UP000732619">
    <property type="component" value="Unassembled WGS sequence"/>
</dbReference>
<gene>
    <name evidence="1" type="ORF">E7Z75_04875</name>
</gene>
<dbReference type="EMBL" id="SUTG01000018">
    <property type="protein sequence ID" value="MBE6512459.1"/>
    <property type="molecule type" value="Genomic_DNA"/>
</dbReference>
<comment type="caution">
    <text evidence="1">The sequence shown here is derived from an EMBL/GenBank/DDBJ whole genome shotgun (WGS) entry which is preliminary data.</text>
</comment>
<organism evidence="1 2">
    <name type="scientific">Methanobrevibacter olleyae</name>
    <dbReference type="NCBI Taxonomy" id="294671"/>
    <lineage>
        <taxon>Archaea</taxon>
        <taxon>Methanobacteriati</taxon>
        <taxon>Methanobacteriota</taxon>
        <taxon>Methanomada group</taxon>
        <taxon>Methanobacteria</taxon>
        <taxon>Methanobacteriales</taxon>
        <taxon>Methanobacteriaceae</taxon>
        <taxon>Methanobrevibacter</taxon>
    </lineage>
</organism>
<accession>A0A8T3VXQ5</accession>
<sequence length="176" mass="20008">MFGKVKENLETNKLISKYNIHRYTFGMFLEKKGIPKTQGTPELVEEFMNDNTWIEQVDITCIVELNETYLDVNNAAGTVFGGGYKNYTMTSRKKVSVKTNAYIAQKGIIFKKAINKAEDLRLPWEEITDCIVDGKTVDVVCDNVSFTAHFTNKTISEIFASYINEHKKGQVDDGWA</sequence>
<evidence type="ECO:0000313" key="2">
    <source>
        <dbReference type="Proteomes" id="UP000732619"/>
    </source>
</evidence>
<reference evidence="1" key="1">
    <citation type="submission" date="2019-04" db="EMBL/GenBank/DDBJ databases">
        <title>Evolution of Biomass-Degrading Anaerobic Consortia Revealed by Metagenomics.</title>
        <authorList>
            <person name="Peng X."/>
        </authorList>
    </citation>
    <scope>NUCLEOTIDE SEQUENCE</scope>
    <source>
        <strain evidence="1">SIG14</strain>
    </source>
</reference>
<name>A0A8T3VXQ5_METOL</name>
<proteinExistence type="predicted"/>